<dbReference type="PANTHER" id="PTHR43335:SF4">
    <property type="entry name" value="ABC TRANSPORTER, ATP-BINDING PROTEIN"/>
    <property type="match status" value="1"/>
</dbReference>
<dbReference type="InterPro" id="IPR003439">
    <property type="entry name" value="ABC_transporter-like_ATP-bd"/>
</dbReference>
<feature type="region of interest" description="Disordered" evidence="5">
    <location>
        <begin position="138"/>
        <end position="157"/>
    </location>
</feature>
<dbReference type="AlphaFoldDB" id="J3JIS3"/>
<feature type="compositionally biased region" description="Low complexity" evidence="5">
    <location>
        <begin position="53"/>
        <end position="75"/>
    </location>
</feature>
<keyword evidence="3" id="KW-0547">Nucleotide-binding</keyword>
<evidence type="ECO:0000256" key="5">
    <source>
        <dbReference type="SAM" id="MobiDB-lite"/>
    </source>
</evidence>
<evidence type="ECO:0000256" key="2">
    <source>
        <dbReference type="ARBA" id="ARBA00022448"/>
    </source>
</evidence>
<dbReference type="Pfam" id="PF00005">
    <property type="entry name" value="ABC_tran"/>
    <property type="match status" value="1"/>
</dbReference>
<evidence type="ECO:0000259" key="6">
    <source>
        <dbReference type="PROSITE" id="PS50893"/>
    </source>
</evidence>
<proteinExistence type="inferred from homology"/>
<dbReference type="PANTHER" id="PTHR43335">
    <property type="entry name" value="ABC TRANSPORTER, ATP-BINDING PROTEIN"/>
    <property type="match status" value="1"/>
</dbReference>
<evidence type="ECO:0000256" key="3">
    <source>
        <dbReference type="ARBA" id="ARBA00022741"/>
    </source>
</evidence>
<evidence type="ECO:0000313" key="8">
    <source>
        <dbReference type="Proteomes" id="UP000007814"/>
    </source>
</evidence>
<gene>
    <name evidence="7" type="ORF">HMPREF1129_1315</name>
</gene>
<dbReference type="SMART" id="SM00382">
    <property type="entry name" value="AAA"/>
    <property type="match status" value="1"/>
</dbReference>
<reference evidence="7 8" key="1">
    <citation type="submission" date="2012-07" db="EMBL/GenBank/DDBJ databases">
        <authorList>
            <person name="Durkin A.S."/>
            <person name="McCorrison J."/>
            <person name="Torralba M."/>
            <person name="Gillis M."/>
            <person name="Methe B."/>
            <person name="Sutton G."/>
            <person name="Nelson K.E."/>
        </authorList>
    </citation>
    <scope>NUCLEOTIDE SEQUENCE [LARGE SCALE GENOMIC DNA]</scope>
    <source>
        <strain evidence="8">ATCC 12104 / DSM 43013 / CCUG 2238 / JCM 8349 / NCTC 10301 / Howell 279</strain>
    </source>
</reference>
<keyword evidence="4 7" id="KW-0067">ATP-binding</keyword>
<dbReference type="InterPro" id="IPR003593">
    <property type="entry name" value="AAA+_ATPase"/>
</dbReference>
<comment type="similarity">
    <text evidence="1">Belongs to the ABC transporter superfamily.</text>
</comment>
<organism evidence="7 8">
    <name type="scientific">Actinomyces naeslundii (strain ATCC 12104 / DSM 43013 / CCUG 2238 / JCM 8349 / NCTC 10301 / Howell 279)</name>
    <dbReference type="NCBI Taxonomy" id="1115803"/>
    <lineage>
        <taxon>Bacteria</taxon>
        <taxon>Bacillati</taxon>
        <taxon>Actinomycetota</taxon>
        <taxon>Actinomycetes</taxon>
        <taxon>Actinomycetales</taxon>
        <taxon>Actinomycetaceae</taxon>
        <taxon>Actinomyces</taxon>
    </lineage>
</organism>
<dbReference type="GO" id="GO:0005524">
    <property type="term" value="F:ATP binding"/>
    <property type="evidence" value="ECO:0007669"/>
    <property type="project" value="UniProtKB-KW"/>
</dbReference>
<comment type="caution">
    <text evidence="7">The sequence shown here is derived from an EMBL/GenBank/DDBJ whole genome shotgun (WGS) entry which is preliminary data.</text>
</comment>
<dbReference type="GO" id="GO:0016887">
    <property type="term" value="F:ATP hydrolysis activity"/>
    <property type="evidence" value="ECO:0007669"/>
    <property type="project" value="InterPro"/>
</dbReference>
<dbReference type="InterPro" id="IPR027417">
    <property type="entry name" value="P-loop_NTPase"/>
</dbReference>
<evidence type="ECO:0000256" key="4">
    <source>
        <dbReference type="ARBA" id="ARBA00022840"/>
    </source>
</evidence>
<dbReference type="SUPFAM" id="SSF52540">
    <property type="entry name" value="P-loop containing nucleoside triphosphate hydrolases"/>
    <property type="match status" value="1"/>
</dbReference>
<feature type="domain" description="ABC transporter" evidence="6">
    <location>
        <begin position="80"/>
        <end position="307"/>
    </location>
</feature>
<keyword evidence="2" id="KW-0813">Transport</keyword>
<dbReference type="eggNOG" id="COG1131">
    <property type="taxonomic scope" value="Bacteria"/>
</dbReference>
<sequence>MHGLMSIAPPTVSLTSPMTATTPAPPTVFSPEQDIRITHPVASPTPVSPPVPTASSPPSSRLVAPTAPEAFPTPTGELAVTTDDLTRSYNGVNVVDEVNLRVPAGGVYGLLGPNGAGKSTTLKLLLGLIHPTSGRISVLNSPSEPRHSPPPGAIGSLIENPSYYPSLTGRENLAMMASYLGLPNSRVTHALNTVHLSGHENTRVRRYSTGMKRRLGLAMALLTDPPLMLLDEPTNGLDPASAAEVRQIIAALAHQEGMTMIISTHVLPEIEQLADTVGILCAGHLRYQGPLSGLDSDGVIELAVSAPTAVSTLLTSLGVVHEVRGGIVRTAIMPDADIGRLIASIVSSGTAVYRVQTALKTREQAFLELVYSTHAASAP</sequence>
<feature type="region of interest" description="Disordered" evidence="5">
    <location>
        <begin position="1"/>
        <end position="76"/>
    </location>
</feature>
<dbReference type="PATRIC" id="fig|1115803.3.peg.2245"/>
<evidence type="ECO:0000256" key="1">
    <source>
        <dbReference type="ARBA" id="ARBA00005417"/>
    </source>
</evidence>
<dbReference type="Gene3D" id="3.40.50.300">
    <property type="entry name" value="P-loop containing nucleotide triphosphate hydrolases"/>
    <property type="match status" value="1"/>
</dbReference>
<name>J3JIS3_ACTNH</name>
<dbReference type="Proteomes" id="UP000007814">
    <property type="component" value="Unassembled WGS sequence"/>
</dbReference>
<evidence type="ECO:0000313" key="7">
    <source>
        <dbReference type="EMBL" id="EJN83854.1"/>
    </source>
</evidence>
<protein>
    <submittedName>
        <fullName evidence="7">ABC transporter, ATP-binding protein</fullName>
    </submittedName>
</protein>
<accession>J3JIS3</accession>
<dbReference type="EMBL" id="ALJK01000194">
    <property type="protein sequence ID" value="EJN83854.1"/>
    <property type="molecule type" value="Genomic_DNA"/>
</dbReference>
<dbReference type="PROSITE" id="PS50893">
    <property type="entry name" value="ABC_TRANSPORTER_2"/>
    <property type="match status" value="1"/>
</dbReference>